<reference evidence="1" key="1">
    <citation type="submission" date="2018-11" db="EMBL/GenBank/DDBJ databases">
        <authorList>
            <consortium name="Genoscope - CEA"/>
            <person name="William W."/>
        </authorList>
    </citation>
    <scope>NUCLEOTIDE SEQUENCE</scope>
</reference>
<evidence type="ECO:0000313" key="1">
    <source>
        <dbReference type="EMBL" id="VDC75042.1"/>
    </source>
</evidence>
<dbReference type="AlphaFoldDB" id="A0A3P5Z595"/>
<protein>
    <submittedName>
        <fullName evidence="1">Uncharacterized protein</fullName>
    </submittedName>
</protein>
<gene>
    <name evidence="1" type="ORF">BRAA01T01544Z</name>
</gene>
<accession>A0A3P5Z595</accession>
<dbReference type="EMBL" id="LR031571">
    <property type="protein sequence ID" value="VDC75042.1"/>
    <property type="molecule type" value="Genomic_DNA"/>
</dbReference>
<name>A0A3P5Z595_BRACM</name>
<organism evidence="1">
    <name type="scientific">Brassica campestris</name>
    <name type="common">Field mustard</name>
    <dbReference type="NCBI Taxonomy" id="3711"/>
    <lineage>
        <taxon>Eukaryota</taxon>
        <taxon>Viridiplantae</taxon>
        <taxon>Streptophyta</taxon>
        <taxon>Embryophyta</taxon>
        <taxon>Tracheophyta</taxon>
        <taxon>Spermatophyta</taxon>
        <taxon>Magnoliopsida</taxon>
        <taxon>eudicotyledons</taxon>
        <taxon>Gunneridae</taxon>
        <taxon>Pentapetalae</taxon>
        <taxon>rosids</taxon>
        <taxon>malvids</taxon>
        <taxon>Brassicales</taxon>
        <taxon>Brassicaceae</taxon>
        <taxon>Brassiceae</taxon>
        <taxon>Brassica</taxon>
    </lineage>
</organism>
<sequence length="46" mass="5229">MIRSCCLVIVILTLVTRICKSLLRLTILVKVLFKECQGVDMGTSMW</sequence>
<proteinExistence type="predicted"/>